<proteinExistence type="predicted"/>
<dbReference type="EMBL" id="JABSTQ010001999">
    <property type="protein sequence ID" value="KAG0444466.1"/>
    <property type="molecule type" value="Genomic_DNA"/>
</dbReference>
<name>A0AC60QYR4_IXOPE</name>
<comment type="caution">
    <text evidence="1">The sequence shown here is derived from an EMBL/GenBank/DDBJ whole genome shotgun (WGS) entry which is preliminary data.</text>
</comment>
<organism evidence="1 2">
    <name type="scientific">Ixodes persulcatus</name>
    <name type="common">Taiga tick</name>
    <dbReference type="NCBI Taxonomy" id="34615"/>
    <lineage>
        <taxon>Eukaryota</taxon>
        <taxon>Metazoa</taxon>
        <taxon>Ecdysozoa</taxon>
        <taxon>Arthropoda</taxon>
        <taxon>Chelicerata</taxon>
        <taxon>Arachnida</taxon>
        <taxon>Acari</taxon>
        <taxon>Parasitiformes</taxon>
        <taxon>Ixodida</taxon>
        <taxon>Ixodoidea</taxon>
        <taxon>Ixodidae</taxon>
        <taxon>Ixodinae</taxon>
        <taxon>Ixodes</taxon>
    </lineage>
</organism>
<reference evidence="1 2" key="1">
    <citation type="journal article" date="2020" name="Cell">
        <title>Large-Scale Comparative Analyses of Tick Genomes Elucidate Their Genetic Diversity and Vector Capacities.</title>
        <authorList>
            <consortium name="Tick Genome and Microbiome Consortium (TIGMIC)"/>
            <person name="Jia N."/>
            <person name="Wang J."/>
            <person name="Shi W."/>
            <person name="Du L."/>
            <person name="Sun Y."/>
            <person name="Zhan W."/>
            <person name="Jiang J.F."/>
            <person name="Wang Q."/>
            <person name="Zhang B."/>
            <person name="Ji P."/>
            <person name="Bell-Sakyi L."/>
            <person name="Cui X.M."/>
            <person name="Yuan T.T."/>
            <person name="Jiang B.G."/>
            <person name="Yang W.F."/>
            <person name="Lam T.T."/>
            <person name="Chang Q.C."/>
            <person name="Ding S.J."/>
            <person name="Wang X.J."/>
            <person name="Zhu J.G."/>
            <person name="Ruan X.D."/>
            <person name="Zhao L."/>
            <person name="Wei J.T."/>
            <person name="Ye R.Z."/>
            <person name="Que T.C."/>
            <person name="Du C.H."/>
            <person name="Zhou Y.H."/>
            <person name="Cheng J.X."/>
            <person name="Dai P.F."/>
            <person name="Guo W.B."/>
            <person name="Han X.H."/>
            <person name="Huang E.J."/>
            <person name="Li L.F."/>
            <person name="Wei W."/>
            <person name="Gao Y.C."/>
            <person name="Liu J.Z."/>
            <person name="Shao H.Z."/>
            <person name="Wang X."/>
            <person name="Wang C.C."/>
            <person name="Yang T.C."/>
            <person name="Huo Q.B."/>
            <person name="Li W."/>
            <person name="Chen H.Y."/>
            <person name="Chen S.E."/>
            <person name="Zhou L.G."/>
            <person name="Ni X.B."/>
            <person name="Tian J.H."/>
            <person name="Sheng Y."/>
            <person name="Liu T."/>
            <person name="Pan Y.S."/>
            <person name="Xia L.Y."/>
            <person name="Li J."/>
            <person name="Zhao F."/>
            <person name="Cao W.C."/>
        </authorList>
    </citation>
    <scope>NUCLEOTIDE SEQUENCE [LARGE SCALE GENOMIC DNA]</scope>
    <source>
        <strain evidence="1">Iper-2018</strain>
    </source>
</reference>
<keyword evidence="2" id="KW-1185">Reference proteome</keyword>
<accession>A0AC60QYR4</accession>
<dbReference type="Proteomes" id="UP000805193">
    <property type="component" value="Unassembled WGS sequence"/>
</dbReference>
<sequence length="291" mass="30585">MVLACPKHPKLQDAARLRNRLNSWETAIRASDAEDQRQLVILADEASKANKTPDIGTTPGRSPDDKTTGHQTNPPRLAIKTFAFHTQPGERLPSGNPSRAFPNDHDPYAGSAMGSMDSLYKEPLGPMQSTVLQQSSRLPASSQGLLQALLFRPAIVPPAIRGFPGPGGAVKNGTFGSLLPSFNAAETSPKTSPDVFRTDAHLSKAAQNVSQRVRDVNGTINMMSCKSLLVALVVLAALCSLAAAQFGYGGYGRGYGGYGRGFGGGYGRGFGGGYGGYGRGYGGYGRGGFYG</sequence>
<evidence type="ECO:0000313" key="2">
    <source>
        <dbReference type="Proteomes" id="UP000805193"/>
    </source>
</evidence>
<gene>
    <name evidence="1" type="ORF">HPB47_013751</name>
</gene>
<evidence type="ECO:0000313" key="1">
    <source>
        <dbReference type="EMBL" id="KAG0444466.1"/>
    </source>
</evidence>
<protein>
    <submittedName>
        <fullName evidence="1">Uncharacterized protein</fullName>
    </submittedName>
</protein>